<evidence type="ECO:0000256" key="1">
    <source>
        <dbReference type="SAM" id="Phobius"/>
    </source>
</evidence>
<accession>A0AA38HSB8</accession>
<comment type="caution">
    <text evidence="2">The sequence shown here is derived from an EMBL/GenBank/DDBJ whole genome shotgun (WGS) entry which is preliminary data.</text>
</comment>
<keyword evidence="1" id="KW-1133">Transmembrane helix</keyword>
<keyword evidence="1" id="KW-0472">Membrane</keyword>
<evidence type="ECO:0000313" key="2">
    <source>
        <dbReference type="EMBL" id="KAJ3641667.1"/>
    </source>
</evidence>
<keyword evidence="3" id="KW-1185">Reference proteome</keyword>
<dbReference type="AlphaFoldDB" id="A0AA38HSB8"/>
<evidence type="ECO:0000313" key="3">
    <source>
        <dbReference type="Proteomes" id="UP001168821"/>
    </source>
</evidence>
<sequence>MPFKLLNPAILDFTIHGYWIIAIVFLCQALIKLPVQCSHQALLYYFHLVSSQLTKWMLYINCSHLPVAMFSRGRILPLHLFCFSAAGGVEVEDLTLFFDPEVFLPAGCLGLAIVACPLPLGFIPEEDGPPLANEPSSAFLPQPRRFASS</sequence>
<name>A0AA38HSB8_9CUCU</name>
<protein>
    <submittedName>
        <fullName evidence="2">Uncharacterized protein</fullName>
    </submittedName>
</protein>
<gene>
    <name evidence="2" type="ORF">Zmor_028152</name>
</gene>
<feature type="transmembrane region" description="Helical" evidence="1">
    <location>
        <begin position="15"/>
        <end position="35"/>
    </location>
</feature>
<reference evidence="2" key="1">
    <citation type="journal article" date="2023" name="G3 (Bethesda)">
        <title>Whole genome assemblies of Zophobas morio and Tenebrio molitor.</title>
        <authorList>
            <person name="Kaur S."/>
            <person name="Stinson S.A."/>
            <person name="diCenzo G.C."/>
        </authorList>
    </citation>
    <scope>NUCLEOTIDE SEQUENCE</scope>
    <source>
        <strain evidence="2">QUZm001</strain>
    </source>
</reference>
<keyword evidence="1" id="KW-0812">Transmembrane</keyword>
<feature type="transmembrane region" description="Helical" evidence="1">
    <location>
        <begin position="42"/>
        <end position="60"/>
    </location>
</feature>
<dbReference type="Proteomes" id="UP001168821">
    <property type="component" value="Unassembled WGS sequence"/>
</dbReference>
<organism evidence="2 3">
    <name type="scientific">Zophobas morio</name>
    <dbReference type="NCBI Taxonomy" id="2755281"/>
    <lineage>
        <taxon>Eukaryota</taxon>
        <taxon>Metazoa</taxon>
        <taxon>Ecdysozoa</taxon>
        <taxon>Arthropoda</taxon>
        <taxon>Hexapoda</taxon>
        <taxon>Insecta</taxon>
        <taxon>Pterygota</taxon>
        <taxon>Neoptera</taxon>
        <taxon>Endopterygota</taxon>
        <taxon>Coleoptera</taxon>
        <taxon>Polyphaga</taxon>
        <taxon>Cucujiformia</taxon>
        <taxon>Tenebrionidae</taxon>
        <taxon>Zophobas</taxon>
    </lineage>
</organism>
<feature type="transmembrane region" description="Helical" evidence="1">
    <location>
        <begin position="102"/>
        <end position="123"/>
    </location>
</feature>
<dbReference type="EMBL" id="JALNTZ010000009">
    <property type="protein sequence ID" value="KAJ3641667.1"/>
    <property type="molecule type" value="Genomic_DNA"/>
</dbReference>
<proteinExistence type="predicted"/>